<organism evidence="1 2">
    <name type="scientific">Folsomia candida</name>
    <name type="common">Springtail</name>
    <dbReference type="NCBI Taxonomy" id="158441"/>
    <lineage>
        <taxon>Eukaryota</taxon>
        <taxon>Metazoa</taxon>
        <taxon>Ecdysozoa</taxon>
        <taxon>Arthropoda</taxon>
        <taxon>Hexapoda</taxon>
        <taxon>Collembola</taxon>
        <taxon>Entomobryomorpha</taxon>
        <taxon>Isotomoidea</taxon>
        <taxon>Isotomidae</taxon>
        <taxon>Proisotominae</taxon>
        <taxon>Folsomia</taxon>
    </lineage>
</organism>
<reference evidence="1 2" key="1">
    <citation type="submission" date="2015-12" db="EMBL/GenBank/DDBJ databases">
        <title>The genome of Folsomia candida.</title>
        <authorList>
            <person name="Faddeeva A."/>
            <person name="Derks M.F."/>
            <person name="Anvar Y."/>
            <person name="Smit S."/>
            <person name="Van Straalen N."/>
            <person name="Roelofs D."/>
        </authorList>
    </citation>
    <scope>NUCLEOTIDE SEQUENCE [LARGE SCALE GENOMIC DNA]</scope>
    <source>
        <strain evidence="1 2">VU population</strain>
        <tissue evidence="1">Whole body</tissue>
    </source>
</reference>
<gene>
    <name evidence="1" type="ORF">Fcan01_01809</name>
</gene>
<dbReference type="EMBL" id="LNIX01000001">
    <property type="protein sequence ID" value="OXA61379.1"/>
    <property type="molecule type" value="Genomic_DNA"/>
</dbReference>
<keyword evidence="2" id="KW-1185">Reference proteome</keyword>
<name>A0A226EV24_FOLCA</name>
<proteinExistence type="predicted"/>
<dbReference type="Proteomes" id="UP000198287">
    <property type="component" value="Unassembled WGS sequence"/>
</dbReference>
<sequence>MFRSGYFFDHEEAFEVPGMVATSKWVAGQLKWLTRNETGSICSVKPEECYTWLGDYLEQLRLSLLSINELWLDHNQTVQLVDKEELILARGLLEKERGDRADIVFGGNTDVPSFIPVTFNLGADDNLVQGSLPNFDIFRDQSADDDESSSDDDDEALQYARVLKVSDLINVVTRVLDRSDTETVTSPTGDNITQETDEIKQTEFSGKVFVVKLGD</sequence>
<dbReference type="AlphaFoldDB" id="A0A226EV24"/>
<comment type="caution">
    <text evidence="1">The sequence shown here is derived from an EMBL/GenBank/DDBJ whole genome shotgun (WGS) entry which is preliminary data.</text>
</comment>
<protein>
    <submittedName>
        <fullName evidence="1">Uncharacterized protein</fullName>
    </submittedName>
</protein>
<accession>A0A226EV24</accession>
<evidence type="ECO:0000313" key="2">
    <source>
        <dbReference type="Proteomes" id="UP000198287"/>
    </source>
</evidence>
<evidence type="ECO:0000313" key="1">
    <source>
        <dbReference type="EMBL" id="OXA61379.1"/>
    </source>
</evidence>